<dbReference type="Gene3D" id="1.10.287.1480">
    <property type="match status" value="1"/>
</dbReference>
<evidence type="ECO:0000313" key="4">
    <source>
        <dbReference type="EMBL" id="CAB3263994.1"/>
    </source>
</evidence>
<proteinExistence type="evidence at transcript level"/>
<dbReference type="AlphaFoldDB" id="A0A6F9DKM6"/>
<protein>
    <submittedName>
        <fullName evidence="4">28S ribosomal protein S14, mitochondrial-like</fullName>
    </submittedName>
</protein>
<evidence type="ECO:0000256" key="1">
    <source>
        <dbReference type="ARBA" id="ARBA00009083"/>
    </source>
</evidence>
<dbReference type="GO" id="GO:0005763">
    <property type="term" value="C:mitochondrial small ribosomal subunit"/>
    <property type="evidence" value="ECO:0007669"/>
    <property type="project" value="TreeGrafter"/>
</dbReference>
<reference evidence="4" key="1">
    <citation type="submission" date="2020-04" db="EMBL/GenBank/DDBJ databases">
        <authorList>
            <person name="Neveu A P."/>
        </authorList>
    </citation>
    <scope>NUCLEOTIDE SEQUENCE</scope>
    <source>
        <tissue evidence="4">Whole embryo</tissue>
    </source>
</reference>
<comment type="similarity">
    <text evidence="1">Belongs to the universal ribosomal protein uS14 family.</text>
</comment>
<dbReference type="GO" id="GO:0006412">
    <property type="term" value="P:translation"/>
    <property type="evidence" value="ECO:0007669"/>
    <property type="project" value="InterPro"/>
</dbReference>
<accession>A0A6F9DKM6</accession>
<organism evidence="4">
    <name type="scientific">Phallusia mammillata</name>
    <dbReference type="NCBI Taxonomy" id="59560"/>
    <lineage>
        <taxon>Eukaryota</taxon>
        <taxon>Metazoa</taxon>
        <taxon>Chordata</taxon>
        <taxon>Tunicata</taxon>
        <taxon>Ascidiacea</taxon>
        <taxon>Phlebobranchia</taxon>
        <taxon>Ascidiidae</taxon>
        <taxon>Phallusia</taxon>
    </lineage>
</organism>
<dbReference type="InterPro" id="IPR001209">
    <property type="entry name" value="Ribosomal_uS14"/>
</dbReference>
<dbReference type="PANTHER" id="PTHR19836:SF19">
    <property type="entry name" value="SMALL RIBOSOMAL SUBUNIT PROTEIN US14M"/>
    <property type="match status" value="1"/>
</dbReference>
<name>A0A6F9DKM6_9ASCI</name>
<keyword evidence="2 4" id="KW-0689">Ribosomal protein</keyword>
<dbReference type="GO" id="GO:0003735">
    <property type="term" value="F:structural constituent of ribosome"/>
    <property type="evidence" value="ECO:0007669"/>
    <property type="project" value="InterPro"/>
</dbReference>
<dbReference type="SUPFAM" id="SSF57716">
    <property type="entry name" value="Glucocorticoid receptor-like (DNA-binding domain)"/>
    <property type="match status" value="1"/>
</dbReference>
<gene>
    <name evidence="4" type="primary">Mrps14</name>
</gene>
<dbReference type="PANTHER" id="PTHR19836">
    <property type="entry name" value="30S RIBOSOMAL PROTEIN S14"/>
    <property type="match status" value="1"/>
</dbReference>
<dbReference type="Pfam" id="PF00253">
    <property type="entry name" value="Ribosomal_S14"/>
    <property type="match status" value="1"/>
</dbReference>
<keyword evidence="3" id="KW-0687">Ribonucleoprotein</keyword>
<evidence type="ECO:0000256" key="3">
    <source>
        <dbReference type="ARBA" id="ARBA00023274"/>
    </source>
</evidence>
<sequence>MLPACINRQLRGFTTTAISLKNKRNKVLKKFGVDFRYIIPKNGPKPPTESTVTYPQTPEHLTPESWVKRGDMTRTKPLLWHCNWVMQRDARRRALGAHYGPVSLRLHALQYNDFLPLMLRQVAHKEYNTLPRASNRFSPTNRCVITSRPRGKKRRWRVSRIVFRHFADHGQMCGVKRAQW</sequence>
<dbReference type="EMBL" id="LR788132">
    <property type="protein sequence ID" value="CAB3263994.1"/>
    <property type="molecule type" value="mRNA"/>
</dbReference>
<evidence type="ECO:0000256" key="2">
    <source>
        <dbReference type="ARBA" id="ARBA00022980"/>
    </source>
</evidence>